<organism evidence="2 3">
    <name type="scientific">Marchantia polymorpha</name>
    <name type="common">Common liverwort</name>
    <name type="synonym">Marchantia aquatica</name>
    <dbReference type="NCBI Taxonomy" id="3197"/>
    <lineage>
        <taxon>Eukaryota</taxon>
        <taxon>Viridiplantae</taxon>
        <taxon>Streptophyta</taxon>
        <taxon>Embryophyta</taxon>
        <taxon>Marchantiophyta</taxon>
        <taxon>Marchantiopsida</taxon>
        <taxon>Marchantiidae</taxon>
        <taxon>Marchantiales</taxon>
        <taxon>Marchantiaceae</taxon>
        <taxon>Marchantia</taxon>
    </lineage>
</organism>
<sequence length="171" mass="18334">MAPHCTARLCGTGSRIGRDTREYESEGEAGRAGRAPLTASTVRAAAAAASRISTRANLRLCLEREAAPAPLPTRPRAGVLYVEGRLVATSSHRVPHHFCPAGILHWSCPSRTQAPASAILEPRLSRPRARSIMIRKSPSVHGRPIGRTSSSSSWDNAPELCPSSWTSPSEH</sequence>
<dbReference type="AlphaFoldDB" id="A0A2R6WCD6"/>
<keyword evidence="3" id="KW-1185">Reference proteome</keyword>
<accession>A0A2R6WCD6</accession>
<dbReference type="Gramene" id="Mp8g13260.1">
    <property type="protein sequence ID" value="Mp8g13260.1.cds1"/>
    <property type="gene ID" value="Mp8g13260"/>
</dbReference>
<proteinExistence type="predicted"/>
<evidence type="ECO:0000256" key="1">
    <source>
        <dbReference type="SAM" id="MobiDB-lite"/>
    </source>
</evidence>
<evidence type="ECO:0000313" key="3">
    <source>
        <dbReference type="Proteomes" id="UP000244005"/>
    </source>
</evidence>
<evidence type="ECO:0000313" key="2">
    <source>
        <dbReference type="EMBL" id="PTQ31513.1"/>
    </source>
</evidence>
<gene>
    <name evidence="2" type="ORF">MARPO_0110s0007</name>
</gene>
<dbReference type="EMBL" id="KZ772782">
    <property type="protein sequence ID" value="PTQ31513.1"/>
    <property type="molecule type" value="Genomic_DNA"/>
</dbReference>
<reference evidence="3" key="1">
    <citation type="journal article" date="2017" name="Cell">
        <title>Insights into land plant evolution garnered from the Marchantia polymorpha genome.</title>
        <authorList>
            <person name="Bowman J.L."/>
            <person name="Kohchi T."/>
            <person name="Yamato K.T."/>
            <person name="Jenkins J."/>
            <person name="Shu S."/>
            <person name="Ishizaki K."/>
            <person name="Yamaoka S."/>
            <person name="Nishihama R."/>
            <person name="Nakamura Y."/>
            <person name="Berger F."/>
            <person name="Adam C."/>
            <person name="Aki S.S."/>
            <person name="Althoff F."/>
            <person name="Araki T."/>
            <person name="Arteaga-Vazquez M.A."/>
            <person name="Balasubrmanian S."/>
            <person name="Barry K."/>
            <person name="Bauer D."/>
            <person name="Boehm C.R."/>
            <person name="Briginshaw L."/>
            <person name="Caballero-Perez J."/>
            <person name="Catarino B."/>
            <person name="Chen F."/>
            <person name="Chiyoda S."/>
            <person name="Chovatia M."/>
            <person name="Davies K.M."/>
            <person name="Delmans M."/>
            <person name="Demura T."/>
            <person name="Dierschke T."/>
            <person name="Dolan L."/>
            <person name="Dorantes-Acosta A.E."/>
            <person name="Eklund D.M."/>
            <person name="Florent S.N."/>
            <person name="Flores-Sandoval E."/>
            <person name="Fujiyama A."/>
            <person name="Fukuzawa H."/>
            <person name="Galik B."/>
            <person name="Grimanelli D."/>
            <person name="Grimwood J."/>
            <person name="Grossniklaus U."/>
            <person name="Hamada T."/>
            <person name="Haseloff J."/>
            <person name="Hetherington A.J."/>
            <person name="Higo A."/>
            <person name="Hirakawa Y."/>
            <person name="Hundley H.N."/>
            <person name="Ikeda Y."/>
            <person name="Inoue K."/>
            <person name="Inoue S.I."/>
            <person name="Ishida S."/>
            <person name="Jia Q."/>
            <person name="Kakita M."/>
            <person name="Kanazawa T."/>
            <person name="Kawai Y."/>
            <person name="Kawashima T."/>
            <person name="Kennedy M."/>
            <person name="Kinose K."/>
            <person name="Kinoshita T."/>
            <person name="Kohara Y."/>
            <person name="Koide E."/>
            <person name="Komatsu K."/>
            <person name="Kopischke S."/>
            <person name="Kubo M."/>
            <person name="Kyozuka J."/>
            <person name="Lagercrantz U."/>
            <person name="Lin S.S."/>
            <person name="Lindquist E."/>
            <person name="Lipzen A.M."/>
            <person name="Lu C.W."/>
            <person name="De Luna E."/>
            <person name="Martienssen R.A."/>
            <person name="Minamino N."/>
            <person name="Mizutani M."/>
            <person name="Mizutani M."/>
            <person name="Mochizuki N."/>
            <person name="Monte I."/>
            <person name="Mosher R."/>
            <person name="Nagasaki H."/>
            <person name="Nakagami H."/>
            <person name="Naramoto S."/>
            <person name="Nishitani K."/>
            <person name="Ohtani M."/>
            <person name="Okamoto T."/>
            <person name="Okumura M."/>
            <person name="Phillips J."/>
            <person name="Pollak B."/>
            <person name="Reinders A."/>
            <person name="Rovekamp M."/>
            <person name="Sano R."/>
            <person name="Sawa S."/>
            <person name="Schmid M.W."/>
            <person name="Shirakawa M."/>
            <person name="Solano R."/>
            <person name="Spunde A."/>
            <person name="Suetsugu N."/>
            <person name="Sugano S."/>
            <person name="Sugiyama A."/>
            <person name="Sun R."/>
            <person name="Suzuki Y."/>
            <person name="Takenaka M."/>
            <person name="Takezawa D."/>
            <person name="Tomogane H."/>
            <person name="Tsuzuki M."/>
            <person name="Ueda T."/>
            <person name="Umeda M."/>
            <person name="Ward J.M."/>
            <person name="Watanabe Y."/>
            <person name="Yazaki K."/>
            <person name="Yokoyama R."/>
            <person name="Yoshitake Y."/>
            <person name="Yotsui I."/>
            <person name="Zachgo S."/>
            <person name="Schmutz J."/>
        </authorList>
    </citation>
    <scope>NUCLEOTIDE SEQUENCE [LARGE SCALE GENOMIC DNA]</scope>
    <source>
        <strain evidence="3">Tak-1</strain>
    </source>
</reference>
<dbReference type="Proteomes" id="UP000244005">
    <property type="component" value="Unassembled WGS sequence"/>
</dbReference>
<name>A0A2R6WCD6_MARPO</name>
<feature type="region of interest" description="Disordered" evidence="1">
    <location>
        <begin position="134"/>
        <end position="171"/>
    </location>
</feature>
<protein>
    <submittedName>
        <fullName evidence="2">Uncharacterized protein</fullName>
    </submittedName>
</protein>